<proteinExistence type="predicted"/>
<evidence type="ECO:0000313" key="2">
    <source>
        <dbReference type="Proteomes" id="UP000078561"/>
    </source>
</evidence>
<keyword evidence="2" id="KW-1185">Reference proteome</keyword>
<dbReference type="AlphaFoldDB" id="A0A168T234"/>
<dbReference type="EMBL" id="LT555008">
    <property type="protein sequence ID" value="SAM09344.1"/>
    <property type="molecule type" value="Genomic_DNA"/>
</dbReference>
<dbReference type="InParanoid" id="A0A168T234"/>
<name>A0A168T234_ABSGL</name>
<evidence type="ECO:0000313" key="1">
    <source>
        <dbReference type="EMBL" id="SAM09344.1"/>
    </source>
</evidence>
<protein>
    <submittedName>
        <fullName evidence="1">Uncharacterized protein</fullName>
    </submittedName>
</protein>
<accession>A0A168T234</accession>
<dbReference type="Proteomes" id="UP000078561">
    <property type="component" value="Unassembled WGS sequence"/>
</dbReference>
<organism evidence="1">
    <name type="scientific">Absidia glauca</name>
    <name type="common">Pin mould</name>
    <dbReference type="NCBI Taxonomy" id="4829"/>
    <lineage>
        <taxon>Eukaryota</taxon>
        <taxon>Fungi</taxon>
        <taxon>Fungi incertae sedis</taxon>
        <taxon>Mucoromycota</taxon>
        <taxon>Mucoromycotina</taxon>
        <taxon>Mucoromycetes</taxon>
        <taxon>Mucorales</taxon>
        <taxon>Cunninghamellaceae</taxon>
        <taxon>Absidia</taxon>
    </lineage>
</organism>
<sequence length="130" mass="14104">MHQAIIRPGSRHLSLFVYIKSVPFLYRIIIKALLLVADAGFSCSDTVSPLSCQVPPPQAKYTPFQSGHRSPETVTFLTLSNRPDRFSNSAAVPFMQGECQGQLTIVHAGSNRDGISSSQGVSFIDRGAPI</sequence>
<gene>
    <name evidence="1" type="primary">ABSGL_15020.1 scaffold 15162</name>
</gene>
<reference evidence="1" key="1">
    <citation type="submission" date="2016-04" db="EMBL/GenBank/DDBJ databases">
        <authorList>
            <person name="Evans L.H."/>
            <person name="Alamgir A."/>
            <person name="Owens N."/>
            <person name="Weber N.D."/>
            <person name="Virtaneva K."/>
            <person name="Barbian K."/>
            <person name="Babar A."/>
            <person name="Rosenke K."/>
        </authorList>
    </citation>
    <scope>NUCLEOTIDE SEQUENCE [LARGE SCALE GENOMIC DNA]</scope>
    <source>
        <strain evidence="1">CBS 101.48</strain>
    </source>
</reference>